<proteinExistence type="predicted"/>
<sequence>MVQTLASRLRTQSMSEHIEPTSSFLPQQTIVRRTAIARPEASQWPKHAGLFFLTFLSTTFAGIVSAADLEVPEPALSGWLGYVLYIPEYYRRLIAAVLWQAATNPALLKSGLAFSTALLTILTAHEMGHYLACRYYRVRATLPFFIPAPPLFLAGTFGAFIKMKSPIPSRRALFDIGLAGPLAGFVALLPIGIVGVLTVQPGTAPLTGDPIVFNDPLLFQFIAKLGRVDLSTAAPNSWYLAAWIGLLVTSLNLMPVGQLDGGHGTFALFGQRSHKVIGRVAFIAVAVTSVLGFIWHGSPSGFLYTVLLAVMLRVRHPAPERFEPLGRGRSTVAVITLIVFALSFVPFPIFLR</sequence>
<evidence type="ECO:0000256" key="4">
    <source>
        <dbReference type="ARBA" id="ARBA00022640"/>
    </source>
</evidence>
<dbReference type="Pfam" id="PF02163">
    <property type="entry name" value="Peptidase_M50"/>
    <property type="match status" value="1"/>
</dbReference>
<evidence type="ECO:0000256" key="5">
    <source>
        <dbReference type="ARBA" id="ARBA00022670"/>
    </source>
</evidence>
<dbReference type="PANTHER" id="PTHR31412">
    <property type="entry name" value="ZINC METALLOPROTEASE EGY1"/>
    <property type="match status" value="1"/>
</dbReference>
<keyword evidence="6 11" id="KW-0812">Transmembrane</keyword>
<evidence type="ECO:0000313" key="13">
    <source>
        <dbReference type="EMBL" id="AFK83711.1"/>
    </source>
</evidence>
<feature type="transmembrane region" description="Helical" evidence="11">
    <location>
        <begin position="106"/>
        <end position="124"/>
    </location>
</feature>
<feature type="transmembrane region" description="Helical" evidence="11">
    <location>
        <begin position="48"/>
        <end position="67"/>
    </location>
</feature>
<keyword evidence="10 11" id="KW-0472">Membrane</keyword>
<dbReference type="GO" id="GO:0016020">
    <property type="term" value="C:membrane"/>
    <property type="evidence" value="ECO:0007669"/>
    <property type="project" value="UniProtKB-SubCell"/>
</dbReference>
<dbReference type="GO" id="GO:0006508">
    <property type="term" value="P:proteolysis"/>
    <property type="evidence" value="ECO:0007669"/>
    <property type="project" value="UniProtKB-KW"/>
</dbReference>
<feature type="transmembrane region" description="Helical" evidence="11">
    <location>
        <begin position="276"/>
        <end position="295"/>
    </location>
</feature>
<evidence type="ECO:0000256" key="3">
    <source>
        <dbReference type="ARBA" id="ARBA00022528"/>
    </source>
</evidence>
<dbReference type="GO" id="GO:0008233">
    <property type="term" value="F:peptidase activity"/>
    <property type="evidence" value="ECO:0007669"/>
    <property type="project" value="UniProtKB-KW"/>
</dbReference>
<keyword evidence="4" id="KW-0934">Plastid</keyword>
<protein>
    <submittedName>
        <fullName evidence="13">Mtp</fullName>
    </submittedName>
</protein>
<keyword evidence="8" id="KW-0809">Transit peptide</keyword>
<evidence type="ECO:0000256" key="6">
    <source>
        <dbReference type="ARBA" id="ARBA00022692"/>
    </source>
</evidence>
<evidence type="ECO:0000259" key="12">
    <source>
        <dbReference type="Pfam" id="PF02163"/>
    </source>
</evidence>
<dbReference type="CDD" id="cd06160">
    <property type="entry name" value="S2P-M50_like_2"/>
    <property type="match status" value="1"/>
</dbReference>
<feature type="transmembrane region" description="Helical" evidence="11">
    <location>
        <begin position="330"/>
        <end position="351"/>
    </location>
</feature>
<evidence type="ECO:0000256" key="1">
    <source>
        <dbReference type="ARBA" id="ARBA00004141"/>
    </source>
</evidence>
<dbReference type="InterPro" id="IPR008915">
    <property type="entry name" value="Peptidase_M50"/>
</dbReference>
<accession>K9LLE1</accession>
<dbReference type="AlphaFoldDB" id="K9LLE1"/>
<keyword evidence="5" id="KW-0645">Protease</keyword>
<name>K9LLE1_9ZZZZ</name>
<organism evidence="13">
    <name type="scientific">uncultured organism</name>
    <dbReference type="NCBI Taxonomy" id="155900"/>
    <lineage>
        <taxon>unclassified sequences</taxon>
        <taxon>environmental samples</taxon>
    </lineage>
</organism>
<feature type="domain" description="Peptidase M50" evidence="12">
    <location>
        <begin position="113"/>
        <end position="285"/>
    </location>
</feature>
<reference evidence="13" key="1">
    <citation type="submission" date="2012-05" db="EMBL/GenBank/DDBJ databases">
        <title>Analysis of copper-resistance conferring metagenomic clones coming from heavy metals-polluted soil.</title>
        <authorList>
            <person name="Deja-Sikora E."/>
            <person name="Golebiewski M."/>
            <person name="Tretyn A."/>
        </authorList>
    </citation>
    <scope>NUCLEOTIDE SEQUENCE</scope>
</reference>
<dbReference type="EMBL" id="JX025758">
    <property type="protein sequence ID" value="AFK83711.1"/>
    <property type="molecule type" value="Genomic_DNA"/>
</dbReference>
<evidence type="ECO:0000256" key="11">
    <source>
        <dbReference type="SAM" id="Phobius"/>
    </source>
</evidence>
<feature type="transmembrane region" description="Helical" evidence="11">
    <location>
        <begin position="173"/>
        <end position="197"/>
    </location>
</feature>
<feature type="transmembrane region" description="Helical" evidence="11">
    <location>
        <begin position="144"/>
        <end position="161"/>
    </location>
</feature>
<keyword evidence="7" id="KW-0378">Hydrolase</keyword>
<evidence type="ECO:0000256" key="2">
    <source>
        <dbReference type="ARBA" id="ARBA00004229"/>
    </source>
</evidence>
<dbReference type="InterPro" id="IPR044838">
    <property type="entry name" value="EGY1-like"/>
</dbReference>
<dbReference type="PANTHER" id="PTHR31412:SF0">
    <property type="entry name" value="ZINC METALLOPROTEASE EGY1, CHLOROPLASTIC-RELATED"/>
    <property type="match status" value="1"/>
</dbReference>
<keyword evidence="3" id="KW-0150">Chloroplast</keyword>
<evidence type="ECO:0000256" key="7">
    <source>
        <dbReference type="ARBA" id="ARBA00022801"/>
    </source>
</evidence>
<evidence type="ECO:0000256" key="10">
    <source>
        <dbReference type="ARBA" id="ARBA00023136"/>
    </source>
</evidence>
<comment type="subcellular location">
    <subcellularLocation>
        <location evidence="1">Membrane</location>
        <topology evidence="1">Multi-pass membrane protein</topology>
    </subcellularLocation>
    <subcellularLocation>
        <location evidence="2">Plastid</location>
        <location evidence="2">Chloroplast</location>
    </subcellularLocation>
</comment>
<keyword evidence="9 11" id="KW-1133">Transmembrane helix</keyword>
<evidence type="ECO:0000256" key="9">
    <source>
        <dbReference type="ARBA" id="ARBA00022989"/>
    </source>
</evidence>
<gene>
    <name evidence="13" type="ORF">pA2Cu1_3</name>
</gene>
<evidence type="ECO:0000256" key="8">
    <source>
        <dbReference type="ARBA" id="ARBA00022946"/>
    </source>
</evidence>